<proteinExistence type="predicted"/>
<name>A0AC34F7E2_9BILA</name>
<organism evidence="1 2">
    <name type="scientific">Panagrolaimus sp. ES5</name>
    <dbReference type="NCBI Taxonomy" id="591445"/>
    <lineage>
        <taxon>Eukaryota</taxon>
        <taxon>Metazoa</taxon>
        <taxon>Ecdysozoa</taxon>
        <taxon>Nematoda</taxon>
        <taxon>Chromadorea</taxon>
        <taxon>Rhabditida</taxon>
        <taxon>Tylenchina</taxon>
        <taxon>Panagrolaimomorpha</taxon>
        <taxon>Panagrolaimoidea</taxon>
        <taxon>Panagrolaimidae</taxon>
        <taxon>Panagrolaimus</taxon>
    </lineage>
</organism>
<evidence type="ECO:0000313" key="2">
    <source>
        <dbReference type="WBParaSite" id="ES5_v2.g12798.t1"/>
    </source>
</evidence>
<accession>A0AC34F7E2</accession>
<reference evidence="2" key="1">
    <citation type="submission" date="2022-11" db="UniProtKB">
        <authorList>
            <consortium name="WormBaseParasite"/>
        </authorList>
    </citation>
    <scope>IDENTIFICATION</scope>
</reference>
<dbReference type="WBParaSite" id="ES5_v2.g12798.t1">
    <property type="protein sequence ID" value="ES5_v2.g12798.t1"/>
    <property type="gene ID" value="ES5_v2.g12798"/>
</dbReference>
<sequence>MGRTKQTARKGKQKGDTKVGATKKVGQLMAEHENIEGQATPPELVVTAEDEGREDQPIAAEMELVQDEDDEPPLKKGRGRQPAAKKVDKSPSKEPESSEEEKKPAAKKGRGRQPVAKKATKEAEEESQEDEEEKPKVKKGRGRPAAAKKA</sequence>
<dbReference type="Proteomes" id="UP000887579">
    <property type="component" value="Unplaced"/>
</dbReference>
<evidence type="ECO:0000313" key="1">
    <source>
        <dbReference type="Proteomes" id="UP000887579"/>
    </source>
</evidence>
<protein>
    <submittedName>
        <fullName evidence="2">Uncharacterized protein</fullName>
    </submittedName>
</protein>